<protein>
    <recommendedName>
        <fullName evidence="2">RTX toxin-activating lysine-acyltransferase</fullName>
        <ecNumber evidence="2">2.3.1.-</ecNumber>
    </recommendedName>
</protein>
<comment type="caution">
    <text evidence="4">The sequence shown here is derived from an EMBL/GenBank/DDBJ whole genome shotgun (WGS) entry which is preliminary data.</text>
</comment>
<dbReference type="Proteomes" id="UP000539372">
    <property type="component" value="Unassembled WGS sequence"/>
</dbReference>
<keyword evidence="2" id="KW-0204">Cytolysis</keyword>
<evidence type="ECO:0000313" key="4">
    <source>
        <dbReference type="EMBL" id="NMM45387.1"/>
    </source>
</evidence>
<feature type="compositionally biased region" description="Polar residues" evidence="3">
    <location>
        <begin position="1"/>
        <end position="11"/>
    </location>
</feature>
<comment type="similarity">
    <text evidence="1 2">Belongs to the RTX toxin acyltransferase family.</text>
</comment>
<dbReference type="EC" id="2.3.1.-" evidence="2"/>
<dbReference type="EMBL" id="JABBNT010000003">
    <property type="protein sequence ID" value="NMM45387.1"/>
    <property type="molecule type" value="Genomic_DNA"/>
</dbReference>
<evidence type="ECO:0000256" key="2">
    <source>
        <dbReference type="RuleBase" id="RU368102"/>
    </source>
</evidence>
<reference evidence="4 5" key="1">
    <citation type="submission" date="2020-04" db="EMBL/GenBank/DDBJ databases">
        <title>Rhodospirillaceae bacterium KN72 isolated from deep sea.</title>
        <authorList>
            <person name="Zhang D.-C."/>
        </authorList>
    </citation>
    <scope>NUCLEOTIDE SEQUENCE [LARGE SCALE GENOMIC DNA]</scope>
    <source>
        <strain evidence="4 5">KN72</strain>
    </source>
</reference>
<dbReference type="InterPro" id="IPR003996">
    <property type="entry name" value="RTX_toxin-activating_protC_bac"/>
</dbReference>
<accession>A0A7Y0E197</accession>
<keyword evidence="2 4" id="KW-0012">Acyltransferase</keyword>
<comment type="subcellular location">
    <subcellularLocation>
        <location evidence="2">Cytoplasm</location>
    </subcellularLocation>
</comment>
<proteinExistence type="inferred from homology"/>
<dbReference type="PRINTS" id="PR01489">
    <property type="entry name" value="RTXTOXINC"/>
</dbReference>
<keyword evidence="2 4" id="KW-0808">Transferase</keyword>
<dbReference type="AlphaFoldDB" id="A0A7Y0E197"/>
<sequence length="159" mass="17807">MAETVQKSQAANKADTGGTTRPAPTVASVLGEICWLFSMTPSHRHFFMADLDWLVIPPVVRNQFRVYRDSKGRPVGLVLWAKLDEEAEQRLLSGSARLRPQDWDSGDRYWIIDVVDLSKGQRAKGMIEDMAKTALKDVVFKYHRTDSAGNRSVVSSDAL</sequence>
<evidence type="ECO:0000256" key="3">
    <source>
        <dbReference type="SAM" id="MobiDB-lite"/>
    </source>
</evidence>
<dbReference type="GO" id="GO:0009404">
    <property type="term" value="P:toxin metabolic process"/>
    <property type="evidence" value="ECO:0007669"/>
    <property type="project" value="UniProtKB-UniRule"/>
</dbReference>
<dbReference type="GO" id="GO:0031640">
    <property type="term" value="P:killing of cells of another organism"/>
    <property type="evidence" value="ECO:0007669"/>
    <property type="project" value="UniProtKB-KW"/>
</dbReference>
<dbReference type="GO" id="GO:0016746">
    <property type="term" value="F:acyltransferase activity"/>
    <property type="evidence" value="ECO:0007669"/>
    <property type="project" value="UniProtKB-UniRule"/>
</dbReference>
<feature type="region of interest" description="Disordered" evidence="3">
    <location>
        <begin position="1"/>
        <end position="22"/>
    </location>
</feature>
<evidence type="ECO:0000256" key="1">
    <source>
        <dbReference type="ARBA" id="ARBA00005686"/>
    </source>
</evidence>
<dbReference type="GO" id="GO:0005737">
    <property type="term" value="C:cytoplasm"/>
    <property type="evidence" value="ECO:0007669"/>
    <property type="project" value="UniProtKB-SubCell"/>
</dbReference>
<name>A0A7Y0E197_9PROT</name>
<evidence type="ECO:0000313" key="5">
    <source>
        <dbReference type="Proteomes" id="UP000539372"/>
    </source>
</evidence>
<keyword evidence="5" id="KW-1185">Reference proteome</keyword>
<keyword evidence="2" id="KW-0963">Cytoplasm</keyword>
<comment type="function">
    <text evidence="2">Involved in fatty acylation of protoxin at internal lysine residues, thereby converting it to the active toxin.</text>
</comment>
<organism evidence="4 5">
    <name type="scientific">Pacificispira spongiicola</name>
    <dbReference type="NCBI Taxonomy" id="2729598"/>
    <lineage>
        <taxon>Bacteria</taxon>
        <taxon>Pseudomonadati</taxon>
        <taxon>Pseudomonadota</taxon>
        <taxon>Alphaproteobacteria</taxon>
        <taxon>Rhodospirillales</taxon>
        <taxon>Rhodospirillaceae</taxon>
        <taxon>Pacificispira</taxon>
    </lineage>
</organism>
<dbReference type="Pfam" id="PF02794">
    <property type="entry name" value="HlyC"/>
    <property type="match status" value="1"/>
</dbReference>
<dbReference type="RefSeq" id="WP_169625730.1">
    <property type="nucleotide sequence ID" value="NZ_JABBNT010000003.1"/>
</dbReference>
<gene>
    <name evidence="4" type="ORF">HH303_12910</name>
</gene>